<proteinExistence type="predicted"/>
<organism evidence="1 2">
    <name type="scientific">Tetradesmus obliquus</name>
    <name type="common">Green alga</name>
    <name type="synonym">Acutodesmus obliquus</name>
    <dbReference type="NCBI Taxonomy" id="3088"/>
    <lineage>
        <taxon>Eukaryota</taxon>
        <taxon>Viridiplantae</taxon>
        <taxon>Chlorophyta</taxon>
        <taxon>core chlorophytes</taxon>
        <taxon>Chlorophyceae</taxon>
        <taxon>CS clade</taxon>
        <taxon>Sphaeropleales</taxon>
        <taxon>Scenedesmaceae</taxon>
        <taxon>Tetradesmus</taxon>
    </lineage>
</organism>
<evidence type="ECO:0000313" key="1">
    <source>
        <dbReference type="EMBL" id="WIA19988.1"/>
    </source>
</evidence>
<dbReference type="EMBL" id="CP126218">
    <property type="protein sequence ID" value="WIA19988.1"/>
    <property type="molecule type" value="Genomic_DNA"/>
</dbReference>
<gene>
    <name evidence="1" type="ORF">OEZ85_005861</name>
</gene>
<protein>
    <submittedName>
        <fullName evidence="1">Uncharacterized protein</fullName>
    </submittedName>
</protein>
<name>A0ABY8UH38_TETOB</name>
<sequence length="248" mass="26092">MLVVRCSGSYLGQRGLAPVALRRAYLQGVYGFHCQGVYGFHCQVELLELLLASGQLPVDENSLYDDLVTGRTSTGSSSSSSSRGFGSGRMAAAGAAAAARLSLSRGRSKHAGQGSGEGRGLGAWVSGLGLPSREEADAGPVTKRQLLALYVDSLECNLQVLDAVARGSEVHIVLALKHMDAVRQLHGAESDAVRLAEGLCSRAHAARYGVLPQRLLAALLSARRRQLLGASLARKMSVLAWEGAVARQ</sequence>
<keyword evidence="2" id="KW-1185">Reference proteome</keyword>
<dbReference type="Proteomes" id="UP001244341">
    <property type="component" value="Chromosome 11b"/>
</dbReference>
<accession>A0ABY8UH38</accession>
<evidence type="ECO:0000313" key="2">
    <source>
        <dbReference type="Proteomes" id="UP001244341"/>
    </source>
</evidence>
<reference evidence="1 2" key="1">
    <citation type="submission" date="2023-05" db="EMBL/GenBank/DDBJ databases">
        <title>A 100% complete, gapless, phased diploid assembly of the Scenedesmus obliquus UTEX 3031 genome.</title>
        <authorList>
            <person name="Biondi T.C."/>
            <person name="Hanschen E.R."/>
            <person name="Kwon T."/>
            <person name="Eng W."/>
            <person name="Kruse C.P.S."/>
            <person name="Koehler S.I."/>
            <person name="Kunde Y."/>
            <person name="Gleasner C.D."/>
            <person name="You Mak K.T."/>
            <person name="Polle J."/>
            <person name="Hovde B.T."/>
            <person name="Starkenburg S.R."/>
        </authorList>
    </citation>
    <scope>NUCLEOTIDE SEQUENCE [LARGE SCALE GENOMIC DNA]</scope>
    <source>
        <strain evidence="1 2">DOE0152z</strain>
    </source>
</reference>